<dbReference type="EMBL" id="JAYMGO010000023">
    <property type="protein sequence ID" value="KAL1249698.1"/>
    <property type="molecule type" value="Genomic_DNA"/>
</dbReference>
<evidence type="ECO:0000313" key="1">
    <source>
        <dbReference type="EMBL" id="KAL1249698.1"/>
    </source>
</evidence>
<gene>
    <name evidence="1" type="ORF">QQF64_020703</name>
</gene>
<reference evidence="1 2" key="1">
    <citation type="submission" date="2023-09" db="EMBL/GenBank/DDBJ databases">
        <authorList>
            <person name="Wang M."/>
        </authorList>
    </citation>
    <scope>NUCLEOTIDE SEQUENCE [LARGE SCALE GENOMIC DNA]</scope>
    <source>
        <strain evidence="1">GT-2023</strain>
        <tissue evidence="1">Liver</tissue>
    </source>
</reference>
<protein>
    <submittedName>
        <fullName evidence="1">Uncharacterized protein</fullName>
    </submittedName>
</protein>
<keyword evidence="2" id="KW-1185">Reference proteome</keyword>
<organism evidence="1 2">
    <name type="scientific">Cirrhinus molitorella</name>
    <name type="common">mud carp</name>
    <dbReference type="NCBI Taxonomy" id="172907"/>
    <lineage>
        <taxon>Eukaryota</taxon>
        <taxon>Metazoa</taxon>
        <taxon>Chordata</taxon>
        <taxon>Craniata</taxon>
        <taxon>Vertebrata</taxon>
        <taxon>Euteleostomi</taxon>
        <taxon>Actinopterygii</taxon>
        <taxon>Neopterygii</taxon>
        <taxon>Teleostei</taxon>
        <taxon>Ostariophysi</taxon>
        <taxon>Cypriniformes</taxon>
        <taxon>Cyprinidae</taxon>
        <taxon>Labeoninae</taxon>
        <taxon>Labeonini</taxon>
        <taxon>Cirrhinus</taxon>
    </lineage>
</organism>
<dbReference type="Proteomes" id="UP001558613">
    <property type="component" value="Unassembled WGS sequence"/>
</dbReference>
<accession>A0ABR3LA32</accession>
<proteinExistence type="predicted"/>
<comment type="caution">
    <text evidence="1">The sequence shown here is derived from an EMBL/GenBank/DDBJ whole genome shotgun (WGS) entry which is preliminary data.</text>
</comment>
<name>A0ABR3LA32_9TELE</name>
<sequence>MVSKGRRSALTVRFTEPERVMRRAASLPSSVRRLLLCALLRHGRGSSALLLRRAPLQAEHHGWSFALSSSAGERAHCRLL</sequence>
<evidence type="ECO:0000313" key="2">
    <source>
        <dbReference type="Proteomes" id="UP001558613"/>
    </source>
</evidence>